<dbReference type="EMBL" id="JBBNAE010000008">
    <property type="protein sequence ID" value="KAK9103716.1"/>
    <property type="molecule type" value="Genomic_DNA"/>
</dbReference>
<comment type="subcellular location">
    <subcellularLocation>
        <location evidence="1">Membrane</location>
        <topology evidence="1">Single-pass membrane protein</topology>
    </subcellularLocation>
</comment>
<evidence type="ECO:0000256" key="6">
    <source>
        <dbReference type="SAM" id="MobiDB-lite"/>
    </source>
</evidence>
<dbReference type="AlphaFoldDB" id="A0AAP0F1Q4"/>
<feature type="compositionally biased region" description="Gly residues" evidence="6">
    <location>
        <begin position="166"/>
        <end position="178"/>
    </location>
</feature>
<dbReference type="Pfam" id="PF05633">
    <property type="entry name" value="ROH1-like"/>
    <property type="match status" value="2"/>
</dbReference>
<sequence length="349" mass="38694">MPPTTEHQGFLGRSILSIRRNQVSSMESSQEQELQDLDLFQKRISDGFLQLSSTSPDLLSIDWLRKLLDVYLCCEAEFKAAILLRRDPSHITKPPLDRQIPDLVDRAVKSLDICNAVTNGVESVQHWRKLAEIAVVAMEQKPLGEGQVKRARKALSNLVAAMGNEEGIGGDSGHGGKPGDAARRRRRRRGVEWDGDDCLHHEYCNGVCDVGAGDGHSLPGQVRGGIAYSHSKAAALRRANDRIAGSDFGGVEEGEEGESRGLLEELQRLDKCSHGCIELMDSLVFPVEEDKAEEIRAKLGELGETCHKMEQGLDPFRRQLREVFHRMVRSRAEILLIFDTTAKSPSPIL</sequence>
<gene>
    <name evidence="7" type="ORF">Sjap_020970</name>
</gene>
<evidence type="ECO:0000256" key="2">
    <source>
        <dbReference type="ARBA" id="ARBA00022692"/>
    </source>
</evidence>
<dbReference type="Proteomes" id="UP001417504">
    <property type="component" value="Unassembled WGS sequence"/>
</dbReference>
<keyword evidence="3" id="KW-1133">Transmembrane helix</keyword>
<dbReference type="PANTHER" id="PTHR31509">
    <property type="entry name" value="BPS1-LIKE PROTEIN"/>
    <property type="match status" value="1"/>
</dbReference>
<keyword evidence="4" id="KW-0472">Membrane</keyword>
<comment type="similarity">
    <text evidence="5">Belongs to the ROH1 family.</text>
</comment>
<dbReference type="InterPro" id="IPR008511">
    <property type="entry name" value="ROH1-like"/>
</dbReference>
<name>A0AAP0F1Q4_9MAGN</name>
<evidence type="ECO:0000256" key="1">
    <source>
        <dbReference type="ARBA" id="ARBA00004167"/>
    </source>
</evidence>
<keyword evidence="8" id="KW-1185">Reference proteome</keyword>
<feature type="region of interest" description="Disordered" evidence="6">
    <location>
        <begin position="165"/>
        <end position="188"/>
    </location>
</feature>
<accession>A0AAP0F1Q4</accession>
<proteinExistence type="inferred from homology"/>
<evidence type="ECO:0000256" key="5">
    <source>
        <dbReference type="ARBA" id="ARBA00035114"/>
    </source>
</evidence>
<evidence type="ECO:0000313" key="7">
    <source>
        <dbReference type="EMBL" id="KAK9103716.1"/>
    </source>
</evidence>
<keyword evidence="2" id="KW-0812">Transmembrane</keyword>
<protein>
    <submittedName>
        <fullName evidence="7">Uncharacterized protein</fullName>
    </submittedName>
</protein>
<evidence type="ECO:0000256" key="4">
    <source>
        <dbReference type="ARBA" id="ARBA00023136"/>
    </source>
</evidence>
<comment type="caution">
    <text evidence="7">The sequence shown here is derived from an EMBL/GenBank/DDBJ whole genome shotgun (WGS) entry which is preliminary data.</text>
</comment>
<evidence type="ECO:0000256" key="3">
    <source>
        <dbReference type="ARBA" id="ARBA00022989"/>
    </source>
</evidence>
<reference evidence="7 8" key="1">
    <citation type="submission" date="2024-01" db="EMBL/GenBank/DDBJ databases">
        <title>Genome assemblies of Stephania.</title>
        <authorList>
            <person name="Yang L."/>
        </authorList>
    </citation>
    <scope>NUCLEOTIDE SEQUENCE [LARGE SCALE GENOMIC DNA]</scope>
    <source>
        <strain evidence="7">QJT</strain>
        <tissue evidence="7">Leaf</tissue>
    </source>
</reference>
<evidence type="ECO:0000313" key="8">
    <source>
        <dbReference type="Proteomes" id="UP001417504"/>
    </source>
</evidence>
<dbReference type="GO" id="GO:0016020">
    <property type="term" value="C:membrane"/>
    <property type="evidence" value="ECO:0007669"/>
    <property type="project" value="UniProtKB-SubCell"/>
</dbReference>
<organism evidence="7 8">
    <name type="scientific">Stephania japonica</name>
    <dbReference type="NCBI Taxonomy" id="461633"/>
    <lineage>
        <taxon>Eukaryota</taxon>
        <taxon>Viridiplantae</taxon>
        <taxon>Streptophyta</taxon>
        <taxon>Embryophyta</taxon>
        <taxon>Tracheophyta</taxon>
        <taxon>Spermatophyta</taxon>
        <taxon>Magnoliopsida</taxon>
        <taxon>Ranunculales</taxon>
        <taxon>Menispermaceae</taxon>
        <taxon>Menispermoideae</taxon>
        <taxon>Cissampelideae</taxon>
        <taxon>Stephania</taxon>
    </lineage>
</organism>